<dbReference type="RefSeq" id="WP_264771021.1">
    <property type="nucleotide sequence ID" value="NZ_JAPDOG010000002.1"/>
</dbReference>
<name>A0ABT3IYI6_9RHOB</name>
<evidence type="ECO:0000313" key="3">
    <source>
        <dbReference type="EMBL" id="MCW3780506.1"/>
    </source>
</evidence>
<dbReference type="Gene3D" id="3.50.50.60">
    <property type="entry name" value="FAD/NAD(P)-binding domain"/>
    <property type="match status" value="2"/>
</dbReference>
<accession>A0ABT3IYI6</accession>
<proteinExistence type="predicted"/>
<keyword evidence="1" id="KW-0560">Oxidoreductase</keyword>
<feature type="domain" description="FAD dependent oxidoreductase" evidence="2">
    <location>
        <begin position="5"/>
        <end position="328"/>
    </location>
</feature>
<evidence type="ECO:0000259" key="2">
    <source>
        <dbReference type="Pfam" id="PF01266"/>
    </source>
</evidence>
<dbReference type="Proteomes" id="UP001207582">
    <property type="component" value="Unassembled WGS sequence"/>
</dbReference>
<comment type="caution">
    <text evidence="3">The sequence shown here is derived from an EMBL/GenBank/DDBJ whole genome shotgun (WGS) entry which is preliminary data.</text>
</comment>
<reference evidence="3 4" key="1">
    <citation type="submission" date="2022-10" db="EMBL/GenBank/DDBJ databases">
        <title>Defluviimonas sp. CAU 1641 isolated from mud.</title>
        <authorList>
            <person name="Kim W."/>
        </authorList>
    </citation>
    <scope>NUCLEOTIDE SEQUENCE [LARGE SCALE GENOMIC DNA]</scope>
    <source>
        <strain evidence="3 4">CAU 1641</strain>
    </source>
</reference>
<dbReference type="EMBL" id="JAPDOG010000002">
    <property type="protein sequence ID" value="MCW3780506.1"/>
    <property type="molecule type" value="Genomic_DNA"/>
</dbReference>
<gene>
    <name evidence="3" type="ORF">OM960_02785</name>
</gene>
<protein>
    <submittedName>
        <fullName evidence="3">FAD-binding oxidoreductase</fullName>
    </submittedName>
</protein>
<dbReference type="PANTHER" id="PTHR13847:SF289">
    <property type="entry name" value="GLYCINE OXIDASE"/>
    <property type="match status" value="1"/>
</dbReference>
<keyword evidence="4" id="KW-1185">Reference proteome</keyword>
<dbReference type="Gene3D" id="3.30.9.10">
    <property type="entry name" value="D-Amino Acid Oxidase, subunit A, domain 2"/>
    <property type="match status" value="2"/>
</dbReference>
<dbReference type="InterPro" id="IPR006076">
    <property type="entry name" value="FAD-dep_OxRdtase"/>
</dbReference>
<dbReference type="Pfam" id="PF01266">
    <property type="entry name" value="DAO"/>
    <property type="match status" value="1"/>
</dbReference>
<dbReference type="InterPro" id="IPR036188">
    <property type="entry name" value="FAD/NAD-bd_sf"/>
</dbReference>
<dbReference type="PANTHER" id="PTHR13847">
    <property type="entry name" value="SARCOSINE DEHYDROGENASE-RELATED"/>
    <property type="match status" value="1"/>
</dbReference>
<evidence type="ECO:0000313" key="4">
    <source>
        <dbReference type="Proteomes" id="UP001207582"/>
    </source>
</evidence>
<evidence type="ECO:0000256" key="1">
    <source>
        <dbReference type="ARBA" id="ARBA00023002"/>
    </source>
</evidence>
<organism evidence="3 4">
    <name type="scientific">Defluviimonas salinarum</name>
    <dbReference type="NCBI Taxonomy" id="2992147"/>
    <lineage>
        <taxon>Bacteria</taxon>
        <taxon>Pseudomonadati</taxon>
        <taxon>Pseudomonadota</taxon>
        <taxon>Alphaproteobacteria</taxon>
        <taxon>Rhodobacterales</taxon>
        <taxon>Paracoccaceae</taxon>
        <taxon>Albidovulum</taxon>
    </lineage>
</organism>
<dbReference type="SUPFAM" id="SSF51971">
    <property type="entry name" value="Nucleotide-binding domain"/>
    <property type="match status" value="1"/>
</dbReference>
<sequence length="346" mass="36330">MAIADVTVMGAGIFGLSVAWACLKRGAKVRVIDPYRPGAGASGGTVGALAPHTPENWNAKKAFQFGSLIMAEAFWAEVDAVSGRSSGYGRTGRLQPLADAEAITLARAREVSARDLWQGRAEWRVIAAGSDRWAPDAPSGYLVHDTLTARLHPRQAVESLAAALAARGAAILHDPAPPEGAVVWATGYRGLLDLARELGAPVGTGVKGQSALLALDARDLPQIFADGIHIVPHADGTIGIGSTTEREFDRAESTDAQLDAVIAKAEAALPVLCHAKVIERWAGVRPRARSRAPMLGGWPDRPGHYIANGGFKIGFGVAPKVAEVMADLVLDGRDAIPAGFRVEDNL</sequence>